<evidence type="ECO:0000256" key="3">
    <source>
        <dbReference type="ARBA" id="ARBA00022452"/>
    </source>
</evidence>
<dbReference type="PANTHER" id="PTHR32552">
    <property type="entry name" value="FERRICHROME IRON RECEPTOR-RELATED"/>
    <property type="match status" value="1"/>
</dbReference>
<evidence type="ECO:0000256" key="5">
    <source>
        <dbReference type="ARBA" id="ARBA00022692"/>
    </source>
</evidence>
<proteinExistence type="inferred from homology"/>
<dbReference type="Gene3D" id="2.40.170.20">
    <property type="entry name" value="TonB-dependent receptor, beta-barrel domain"/>
    <property type="match status" value="1"/>
</dbReference>
<keyword evidence="7" id="KW-0408">Iron</keyword>
<dbReference type="InterPro" id="IPR012910">
    <property type="entry name" value="Plug_dom"/>
</dbReference>
<keyword evidence="9 13" id="KW-0798">TonB box</keyword>
<protein>
    <submittedName>
        <fullName evidence="17">TonB-dependent receptor</fullName>
    </submittedName>
</protein>
<feature type="region of interest" description="Disordered" evidence="14">
    <location>
        <begin position="121"/>
        <end position="146"/>
    </location>
</feature>
<evidence type="ECO:0000256" key="8">
    <source>
        <dbReference type="ARBA" id="ARBA00023065"/>
    </source>
</evidence>
<feature type="domain" description="TonB-dependent receptor-like beta-barrel" evidence="15">
    <location>
        <begin position="463"/>
        <end position="801"/>
    </location>
</feature>
<dbReference type="Pfam" id="PF07715">
    <property type="entry name" value="Plug"/>
    <property type="match status" value="1"/>
</dbReference>
<evidence type="ECO:0000256" key="6">
    <source>
        <dbReference type="ARBA" id="ARBA00022729"/>
    </source>
</evidence>
<keyword evidence="6" id="KW-0732">Signal</keyword>
<dbReference type="GO" id="GO:0009279">
    <property type="term" value="C:cell outer membrane"/>
    <property type="evidence" value="ECO:0007669"/>
    <property type="project" value="UniProtKB-SubCell"/>
</dbReference>
<accession>A0A1Z3LVH0</accession>
<keyword evidence="10 12" id="KW-0472">Membrane</keyword>
<evidence type="ECO:0000256" key="13">
    <source>
        <dbReference type="RuleBase" id="RU003357"/>
    </source>
</evidence>
<dbReference type="SUPFAM" id="SSF56935">
    <property type="entry name" value="Porins"/>
    <property type="match status" value="1"/>
</dbReference>
<dbReference type="InterPro" id="IPR000531">
    <property type="entry name" value="Beta-barrel_TonB"/>
</dbReference>
<feature type="domain" description="TonB-dependent receptor plug" evidence="16">
    <location>
        <begin position="216"/>
        <end position="323"/>
    </location>
</feature>
<keyword evidence="8" id="KW-0406">Ion transport</keyword>
<evidence type="ECO:0000313" key="18">
    <source>
        <dbReference type="Proteomes" id="UP000197024"/>
    </source>
</evidence>
<evidence type="ECO:0000256" key="1">
    <source>
        <dbReference type="ARBA" id="ARBA00004571"/>
    </source>
</evidence>
<dbReference type="PANTHER" id="PTHR32552:SF89">
    <property type="entry name" value="CATECHOLATE SIDEROPHORE RECEPTOR FIU"/>
    <property type="match status" value="1"/>
</dbReference>
<dbReference type="GO" id="GO:0015344">
    <property type="term" value="F:siderophore uptake transmembrane transporter activity"/>
    <property type="evidence" value="ECO:0007669"/>
    <property type="project" value="TreeGrafter"/>
</dbReference>
<name>A0A1Z3LVH0_BREDI</name>
<evidence type="ECO:0000256" key="14">
    <source>
        <dbReference type="SAM" id="MobiDB-lite"/>
    </source>
</evidence>
<evidence type="ECO:0000256" key="12">
    <source>
        <dbReference type="PROSITE-ProRule" id="PRU01360"/>
    </source>
</evidence>
<evidence type="ECO:0000256" key="2">
    <source>
        <dbReference type="ARBA" id="ARBA00022448"/>
    </source>
</evidence>
<dbReference type="InterPro" id="IPR036942">
    <property type="entry name" value="Beta-barrel_TonB_sf"/>
</dbReference>
<dbReference type="EMBL" id="CP021995">
    <property type="protein sequence ID" value="ASD26214.1"/>
    <property type="molecule type" value="Genomic_DNA"/>
</dbReference>
<evidence type="ECO:0000256" key="9">
    <source>
        <dbReference type="ARBA" id="ARBA00023077"/>
    </source>
</evidence>
<dbReference type="Pfam" id="PF00593">
    <property type="entry name" value="TonB_dep_Rec_b-barrel"/>
    <property type="match status" value="1"/>
</dbReference>
<dbReference type="InterPro" id="IPR039426">
    <property type="entry name" value="TonB-dep_rcpt-like"/>
</dbReference>
<evidence type="ECO:0000313" key="17">
    <source>
        <dbReference type="EMBL" id="ASD26214.1"/>
    </source>
</evidence>
<evidence type="ECO:0000259" key="16">
    <source>
        <dbReference type="Pfam" id="PF07715"/>
    </source>
</evidence>
<evidence type="ECO:0000256" key="7">
    <source>
        <dbReference type="ARBA" id="ARBA00023004"/>
    </source>
</evidence>
<organism evidence="17 18">
    <name type="scientific">Brevundimonas diminuta</name>
    <name type="common">Pseudomonas diminuta</name>
    <dbReference type="NCBI Taxonomy" id="293"/>
    <lineage>
        <taxon>Bacteria</taxon>
        <taxon>Pseudomonadati</taxon>
        <taxon>Pseudomonadota</taxon>
        <taxon>Alphaproteobacteria</taxon>
        <taxon>Caulobacterales</taxon>
        <taxon>Caulobacteraceae</taxon>
        <taxon>Brevundimonas</taxon>
    </lineage>
</organism>
<evidence type="ECO:0000256" key="10">
    <source>
        <dbReference type="ARBA" id="ARBA00023136"/>
    </source>
</evidence>
<gene>
    <name evidence="17" type="ORF">CD943_04510</name>
</gene>
<sequence>MKVTGREASLAHPHVPARARAMVADESGRLSGGPLRHDIRRARAFRQPRGIQPSGLRAVRARTRRGFRRNRAKSAGCRRTGVRPVHLSGDAGFRNGAPSRLSSGHRTSGCAKAVARRVAPHLRGPASSPGHGPACRLRSVRRQASRHSQDSVMPFPFLAAPCALLAATSADLPCPPTSVSSDPAVISTPLETVLVTGRRDPDNPQVVARARRSLWRTPGAVAVVAEESYRDRSAGSLADILPSVPGVLAQKRYGEENRLSIRGSGLGQGYHARGILLAQDGIPYNEADGFSDFQGLDPASARMVEVHKGANALPFGSTQLGGAINLVTPTGATAPFADFHQVEAGQGAMVRTQVRMARQAGPADVFVAASAMESQGWRAHSDQTAARLLVNAGHTADDWILRLIAQWVDVQQSLPAMLPLAHALATPRFTPPSNIANDFSQDQTIGRLSLQGGWRVSETMSVTAALWVSDRSLWHPIFQIIEQDSRNHGGFGQVEWSGRVGAMKADGVAGLSWRQGDRDALRFVNAGGQRGTQTGLSRQSAAGVDLFGEGRLFVAPDIALVAGGAVGRTSRQHRNALRSGSDRVEWSWFAPRIGVLWEPDPRMQMFANLSHSVEPPTYAALVQGARDDFVPVRIQTAWTAEIGSRGRMGDLAWDVAAYRSEMDGEMLNFQVGPDIPASTFNAGRTIHQGLEAGLDWRVPGGFAGGDMVIRQVYSWSDFRFSGDPLWGDNRLPVQPEHLYRAEIVWRGLRGLTVSPSINWRITAPFVDYANTLKAPAWALLNLGVAWRVNARLSVFADARNLTDERHVAEFAAVTDARTASTAVFYPGEGRSVHVGIRLVR</sequence>
<evidence type="ECO:0000256" key="11">
    <source>
        <dbReference type="ARBA" id="ARBA00023237"/>
    </source>
</evidence>
<dbReference type="Gene3D" id="2.170.130.10">
    <property type="entry name" value="TonB-dependent receptor, plug domain"/>
    <property type="match status" value="1"/>
</dbReference>
<dbReference type="Proteomes" id="UP000197024">
    <property type="component" value="Chromosome"/>
</dbReference>
<evidence type="ECO:0000256" key="4">
    <source>
        <dbReference type="ARBA" id="ARBA00022496"/>
    </source>
</evidence>
<dbReference type="PROSITE" id="PS52016">
    <property type="entry name" value="TONB_DEPENDENT_REC_3"/>
    <property type="match status" value="1"/>
</dbReference>
<reference evidence="17 18" key="1">
    <citation type="submission" date="2017-06" db="EMBL/GenBank/DDBJ databases">
        <title>Biodegradation of gentamicin by bacterial consortia AMQD4 in synthetic medium and raw gentamicin sewage.</title>
        <authorList>
            <person name="Chang H."/>
            <person name="Feng Y."/>
            <person name="Li Z."/>
            <person name="Xue J."/>
            <person name="Cheng D."/>
        </authorList>
    </citation>
    <scope>NUCLEOTIDE SEQUENCE [LARGE SCALE GENOMIC DNA]</scope>
    <source>
        <strain evidence="17 18">BZC3</strain>
    </source>
</reference>
<comment type="similarity">
    <text evidence="12 13">Belongs to the TonB-dependent receptor family.</text>
</comment>
<keyword evidence="4" id="KW-0410">Iron transport</keyword>
<keyword evidence="5 12" id="KW-0812">Transmembrane</keyword>
<keyword evidence="11 12" id="KW-0998">Cell outer membrane</keyword>
<evidence type="ECO:0000259" key="15">
    <source>
        <dbReference type="Pfam" id="PF00593"/>
    </source>
</evidence>
<dbReference type="InterPro" id="IPR037066">
    <property type="entry name" value="Plug_dom_sf"/>
</dbReference>
<keyword evidence="17" id="KW-0675">Receptor</keyword>
<reference evidence="17 18" key="2">
    <citation type="submission" date="2017-06" db="EMBL/GenBank/DDBJ databases">
        <authorList>
            <person name="Kim H.J."/>
            <person name="Triplett B.A."/>
        </authorList>
    </citation>
    <scope>NUCLEOTIDE SEQUENCE [LARGE SCALE GENOMIC DNA]</scope>
    <source>
        <strain evidence="17 18">BZC3</strain>
    </source>
</reference>
<dbReference type="AlphaFoldDB" id="A0A1Z3LVH0"/>
<keyword evidence="2 12" id="KW-0813">Transport</keyword>
<keyword evidence="3 12" id="KW-1134">Transmembrane beta strand</keyword>
<comment type="subcellular location">
    <subcellularLocation>
        <location evidence="1 12">Cell outer membrane</location>
        <topology evidence="1 12">Multi-pass membrane protein</topology>
    </subcellularLocation>
</comment>